<keyword evidence="7 15" id="KW-0547">Nucleotide-binding</keyword>
<accession>A0A930BA66</accession>
<keyword evidence="10" id="KW-0464">Manganese</keyword>
<dbReference type="FunFam" id="3.30.1490.20:FF:000006">
    <property type="entry name" value="phosphoribosylamine--glycine ligase, chloroplastic-like"/>
    <property type="match status" value="1"/>
</dbReference>
<gene>
    <name evidence="14 17" type="primary">purD</name>
    <name evidence="17" type="ORF">HXL70_05000</name>
</gene>
<dbReference type="InterPro" id="IPR011054">
    <property type="entry name" value="Rudment_hybrid_motif"/>
</dbReference>
<dbReference type="Gene3D" id="3.40.50.20">
    <property type="match status" value="1"/>
</dbReference>
<proteinExistence type="inferred from homology"/>
<dbReference type="SMART" id="SM01209">
    <property type="entry name" value="GARS_A"/>
    <property type="match status" value="1"/>
</dbReference>
<sequence length="426" mass="46080">MKVLVIGSGSREHALLWKLAHSPSVKEVYVIPGNDGMTDVAHLIPVKGTEDILDFARLMEVDLTVAGPETVLTEGLADKFAEKGMAFFGPSAAAAQIEGSKSFAKNLMKKYKIPTAAYETFTDEEKAVSYIKKRKKYPLVIKADGLASGKGVVIAETEEQAVQAVRGMLEGKTFGSAGESVVIEEFMEGEEASVLCFTDGNTIVPMISAQDHKRISDGDRGANTGGMGAYAPAPVMTKELDKIVYDTILLPAVKAMKKEGCPFKGCLYAGLMITKDGPKVVEFNCRFGDPETEAVLPLLESDLAKIMLACTKGTLKKEKVEWKNACAVDVVLASEGYPATHSSGEEIVGLEEAKKTGCLVFHAGSMKKKGRYFVNGGRVLNVVAVAPTLKEARDKAYEGVSKISWRGMQYRHDIADKGLKRLKKRK</sequence>
<evidence type="ECO:0000256" key="5">
    <source>
        <dbReference type="ARBA" id="ARBA00022598"/>
    </source>
</evidence>
<evidence type="ECO:0000256" key="10">
    <source>
        <dbReference type="ARBA" id="ARBA00023211"/>
    </source>
</evidence>
<dbReference type="GO" id="GO:0046872">
    <property type="term" value="F:metal ion binding"/>
    <property type="evidence" value="ECO:0007669"/>
    <property type="project" value="UniProtKB-KW"/>
</dbReference>
<comment type="cofactor">
    <cofactor evidence="1">
        <name>Mn(2+)</name>
        <dbReference type="ChEBI" id="CHEBI:29035"/>
    </cofactor>
</comment>
<dbReference type="GO" id="GO:0006189">
    <property type="term" value="P:'de novo' IMP biosynthetic process"/>
    <property type="evidence" value="ECO:0007669"/>
    <property type="project" value="UniProtKB-UniRule"/>
</dbReference>
<keyword evidence="8 14" id="KW-0658">Purine biosynthesis</keyword>
<dbReference type="InterPro" id="IPR011761">
    <property type="entry name" value="ATP-grasp"/>
</dbReference>
<keyword evidence="5 14" id="KW-0436">Ligase</keyword>
<feature type="domain" description="ATP-grasp" evidence="16">
    <location>
        <begin position="105"/>
        <end position="312"/>
    </location>
</feature>
<dbReference type="Proteomes" id="UP000757890">
    <property type="component" value="Unassembled WGS sequence"/>
</dbReference>
<protein>
    <recommendedName>
        <fullName evidence="4 14">Phosphoribosylamine--glycine ligase</fullName>
        <ecNumber evidence="4 14">6.3.4.13</ecNumber>
    </recommendedName>
    <alternativeName>
        <fullName evidence="14">GARS</fullName>
    </alternativeName>
    <alternativeName>
        <fullName evidence="12 14">Glycinamide ribonucleotide synthetase</fullName>
    </alternativeName>
    <alternativeName>
        <fullName evidence="13 14">Phosphoribosylglycinamide synthetase</fullName>
    </alternativeName>
</protein>
<dbReference type="PROSITE" id="PS00184">
    <property type="entry name" value="GARS"/>
    <property type="match status" value="1"/>
</dbReference>
<comment type="cofactor">
    <cofactor evidence="2">
        <name>Mg(2+)</name>
        <dbReference type="ChEBI" id="CHEBI:18420"/>
    </cofactor>
</comment>
<dbReference type="GO" id="GO:0005524">
    <property type="term" value="F:ATP binding"/>
    <property type="evidence" value="ECO:0007669"/>
    <property type="project" value="UniProtKB-UniRule"/>
</dbReference>
<dbReference type="Pfam" id="PF01071">
    <property type="entry name" value="GARS_A"/>
    <property type="match status" value="1"/>
</dbReference>
<reference evidence="17" key="1">
    <citation type="submission" date="2020-04" db="EMBL/GenBank/DDBJ databases">
        <title>Deep metagenomics examines the oral microbiome during advanced dental caries in children, revealing novel taxa and co-occurrences with host molecules.</title>
        <authorList>
            <person name="Baker J.L."/>
            <person name="Morton J.T."/>
            <person name="Dinis M."/>
            <person name="Alvarez R."/>
            <person name="Tran N.C."/>
            <person name="Knight R."/>
            <person name="Edlund A."/>
        </authorList>
    </citation>
    <scope>NUCLEOTIDE SEQUENCE</scope>
    <source>
        <strain evidence="17">JCVI_32_bin.14</strain>
    </source>
</reference>
<dbReference type="InterPro" id="IPR020562">
    <property type="entry name" value="PRibGlycinamide_synth_N"/>
</dbReference>
<dbReference type="InterPro" id="IPR016185">
    <property type="entry name" value="PreATP-grasp_dom_sf"/>
</dbReference>
<comment type="catalytic activity">
    <reaction evidence="14">
        <text>5-phospho-beta-D-ribosylamine + glycine + ATP = N(1)-(5-phospho-beta-D-ribosyl)glycinamide + ADP + phosphate + H(+)</text>
        <dbReference type="Rhea" id="RHEA:17453"/>
        <dbReference type="ChEBI" id="CHEBI:15378"/>
        <dbReference type="ChEBI" id="CHEBI:30616"/>
        <dbReference type="ChEBI" id="CHEBI:43474"/>
        <dbReference type="ChEBI" id="CHEBI:57305"/>
        <dbReference type="ChEBI" id="CHEBI:58681"/>
        <dbReference type="ChEBI" id="CHEBI:143788"/>
        <dbReference type="ChEBI" id="CHEBI:456216"/>
        <dbReference type="EC" id="6.3.4.13"/>
    </reaction>
</comment>
<dbReference type="Gene3D" id="3.30.1490.20">
    <property type="entry name" value="ATP-grasp fold, A domain"/>
    <property type="match status" value="1"/>
</dbReference>
<dbReference type="Gene3D" id="3.90.600.10">
    <property type="entry name" value="Phosphoribosylglycinamide synthetase, C-terminal domain"/>
    <property type="match status" value="1"/>
</dbReference>
<dbReference type="HAMAP" id="MF_00138">
    <property type="entry name" value="GARS"/>
    <property type="match status" value="1"/>
</dbReference>
<comment type="caution">
    <text evidence="17">The sequence shown here is derived from an EMBL/GenBank/DDBJ whole genome shotgun (WGS) entry which is preliminary data.</text>
</comment>
<evidence type="ECO:0000256" key="2">
    <source>
        <dbReference type="ARBA" id="ARBA00001946"/>
    </source>
</evidence>
<dbReference type="FunFam" id="3.30.470.20:FF:000018">
    <property type="entry name" value="Trifunctional purine biosynthetic protein adenosine-3"/>
    <property type="match status" value="1"/>
</dbReference>
<dbReference type="SUPFAM" id="SSF52440">
    <property type="entry name" value="PreATP-grasp domain"/>
    <property type="match status" value="1"/>
</dbReference>
<dbReference type="GO" id="GO:0009113">
    <property type="term" value="P:purine nucleobase biosynthetic process"/>
    <property type="evidence" value="ECO:0007669"/>
    <property type="project" value="InterPro"/>
</dbReference>
<dbReference type="NCBIfam" id="TIGR00877">
    <property type="entry name" value="purD"/>
    <property type="match status" value="1"/>
</dbReference>
<evidence type="ECO:0000256" key="6">
    <source>
        <dbReference type="ARBA" id="ARBA00022723"/>
    </source>
</evidence>
<dbReference type="PANTHER" id="PTHR43472:SF1">
    <property type="entry name" value="PHOSPHORIBOSYLAMINE--GLYCINE LIGASE, CHLOROPLASTIC"/>
    <property type="match status" value="1"/>
</dbReference>
<evidence type="ECO:0000256" key="14">
    <source>
        <dbReference type="HAMAP-Rule" id="MF_00138"/>
    </source>
</evidence>
<dbReference type="FunFam" id="3.90.600.10:FF:000001">
    <property type="entry name" value="Trifunctional purine biosynthetic protein adenosine-3"/>
    <property type="match status" value="1"/>
</dbReference>
<evidence type="ECO:0000313" key="18">
    <source>
        <dbReference type="Proteomes" id="UP000757890"/>
    </source>
</evidence>
<evidence type="ECO:0000313" key="17">
    <source>
        <dbReference type="EMBL" id="MBF1129388.1"/>
    </source>
</evidence>
<evidence type="ECO:0000256" key="15">
    <source>
        <dbReference type="PROSITE-ProRule" id="PRU00409"/>
    </source>
</evidence>
<dbReference type="InterPro" id="IPR020561">
    <property type="entry name" value="PRibGlycinamid_synth_ATP-grasp"/>
</dbReference>
<evidence type="ECO:0000256" key="7">
    <source>
        <dbReference type="ARBA" id="ARBA00022741"/>
    </source>
</evidence>
<evidence type="ECO:0000256" key="8">
    <source>
        <dbReference type="ARBA" id="ARBA00022755"/>
    </source>
</evidence>
<evidence type="ECO:0000256" key="11">
    <source>
        <dbReference type="ARBA" id="ARBA00038345"/>
    </source>
</evidence>
<evidence type="ECO:0000256" key="12">
    <source>
        <dbReference type="ARBA" id="ARBA00042242"/>
    </source>
</evidence>
<dbReference type="AlphaFoldDB" id="A0A930BA66"/>
<dbReference type="SUPFAM" id="SSF51246">
    <property type="entry name" value="Rudiment single hybrid motif"/>
    <property type="match status" value="1"/>
</dbReference>
<name>A0A930BA66_9FIRM</name>
<evidence type="ECO:0000256" key="1">
    <source>
        <dbReference type="ARBA" id="ARBA00001936"/>
    </source>
</evidence>
<evidence type="ECO:0000256" key="9">
    <source>
        <dbReference type="ARBA" id="ARBA00022840"/>
    </source>
</evidence>
<dbReference type="InterPro" id="IPR000115">
    <property type="entry name" value="PRibGlycinamide_synth"/>
</dbReference>
<dbReference type="InterPro" id="IPR013815">
    <property type="entry name" value="ATP_grasp_subdomain_1"/>
</dbReference>
<dbReference type="PANTHER" id="PTHR43472">
    <property type="entry name" value="PHOSPHORIBOSYLAMINE--GLYCINE LIGASE"/>
    <property type="match status" value="1"/>
</dbReference>
<dbReference type="Pfam" id="PF02844">
    <property type="entry name" value="GARS_N"/>
    <property type="match status" value="1"/>
</dbReference>
<evidence type="ECO:0000256" key="3">
    <source>
        <dbReference type="ARBA" id="ARBA00005174"/>
    </source>
</evidence>
<keyword evidence="9 15" id="KW-0067">ATP-binding</keyword>
<dbReference type="Gene3D" id="3.30.470.20">
    <property type="entry name" value="ATP-grasp fold, B domain"/>
    <property type="match status" value="1"/>
</dbReference>
<dbReference type="SMART" id="SM01210">
    <property type="entry name" value="GARS_C"/>
    <property type="match status" value="1"/>
</dbReference>
<dbReference type="InterPro" id="IPR037123">
    <property type="entry name" value="PRibGlycinamide_synth_C_sf"/>
</dbReference>
<evidence type="ECO:0000259" key="16">
    <source>
        <dbReference type="PROSITE" id="PS50975"/>
    </source>
</evidence>
<dbReference type="SUPFAM" id="SSF56059">
    <property type="entry name" value="Glutathione synthetase ATP-binding domain-like"/>
    <property type="match status" value="1"/>
</dbReference>
<comment type="similarity">
    <text evidence="11 14">Belongs to the GARS family.</text>
</comment>
<dbReference type="PROSITE" id="PS50975">
    <property type="entry name" value="ATP_GRASP"/>
    <property type="match status" value="1"/>
</dbReference>
<dbReference type="InterPro" id="IPR020560">
    <property type="entry name" value="PRibGlycinamide_synth_C-dom"/>
</dbReference>
<dbReference type="GO" id="GO:0004637">
    <property type="term" value="F:phosphoribosylamine-glycine ligase activity"/>
    <property type="evidence" value="ECO:0007669"/>
    <property type="project" value="UniProtKB-UniRule"/>
</dbReference>
<dbReference type="EMBL" id="JABZMK010000022">
    <property type="protein sequence ID" value="MBF1129388.1"/>
    <property type="molecule type" value="Genomic_DNA"/>
</dbReference>
<dbReference type="EC" id="6.3.4.13" evidence="4 14"/>
<dbReference type="Pfam" id="PF02843">
    <property type="entry name" value="GARS_C"/>
    <property type="match status" value="1"/>
</dbReference>
<keyword evidence="6" id="KW-0479">Metal-binding</keyword>
<evidence type="ECO:0000256" key="13">
    <source>
        <dbReference type="ARBA" id="ARBA00042864"/>
    </source>
</evidence>
<organism evidence="17 18">
    <name type="scientific">Dialister invisus</name>
    <dbReference type="NCBI Taxonomy" id="218538"/>
    <lineage>
        <taxon>Bacteria</taxon>
        <taxon>Bacillati</taxon>
        <taxon>Bacillota</taxon>
        <taxon>Negativicutes</taxon>
        <taxon>Veillonellales</taxon>
        <taxon>Veillonellaceae</taxon>
        <taxon>Dialister</taxon>
    </lineage>
</organism>
<comment type="pathway">
    <text evidence="3 14">Purine metabolism; IMP biosynthesis via de novo pathway; N(1)-(5-phospho-D-ribosyl)glycinamide from 5-phospho-alpha-D-ribose 1-diphosphate: step 2/2.</text>
</comment>
<evidence type="ECO:0000256" key="4">
    <source>
        <dbReference type="ARBA" id="ARBA00013255"/>
    </source>
</evidence>
<dbReference type="InterPro" id="IPR020559">
    <property type="entry name" value="PRibGlycinamide_synth_CS"/>
</dbReference>